<dbReference type="GeneID" id="87859140"/>
<sequence>MAPIRLALVGLSSSSSSWLSLAHLPYLLSSRGQQKFQIVALVNSSLSSAEAAIKNYNFDPTIVKAYGSPEELAKAEDVDLVVVGTRVDVHYSNIKPLLEGWKATSNGKAAGKERERGVYSEWPLASNLAQVEELIALAKETGVKKTVVGTQGWASPVVQKVVGELLRGGRIGKVLSSELRLSGLTAEREAVQEKTEYFTKREVGGGFWSIGGGHLIDLLQSALGELSPTSIKSHFHIQRPLVPLKDSTGAIIRTVTSNVPDLVYVTSSLPSSDTVQQNAALHLRMRRGPPFPGEPAFVWSITGEKGEIRVTSPESVAIILGAGEVKVEVHYYQTDEVEEVEWKWEGWQEELPAPARNVGSVYEGVWEAWTHGEGKEGGEKRYNDWEVAGRRHEQVERLLGDNGF</sequence>
<evidence type="ECO:0000259" key="1">
    <source>
        <dbReference type="Pfam" id="PF01408"/>
    </source>
</evidence>
<protein>
    <recommendedName>
        <fullName evidence="5">NAD(P)-binding protein</fullName>
    </recommendedName>
</protein>
<dbReference type="SUPFAM" id="SSF51735">
    <property type="entry name" value="NAD(P)-binding Rossmann-fold domains"/>
    <property type="match status" value="1"/>
</dbReference>
<dbReference type="Pfam" id="PF01408">
    <property type="entry name" value="GFO_IDH_MocA"/>
    <property type="match status" value="1"/>
</dbReference>
<gene>
    <name evidence="3" type="ORF">B0H65DRAFT_215642</name>
</gene>
<dbReference type="InterPro" id="IPR055080">
    <property type="entry name" value="Gal80p-like_C"/>
</dbReference>
<dbReference type="GO" id="GO:0000166">
    <property type="term" value="F:nucleotide binding"/>
    <property type="evidence" value="ECO:0007669"/>
    <property type="project" value="InterPro"/>
</dbReference>
<reference evidence="3" key="2">
    <citation type="submission" date="2023-06" db="EMBL/GenBank/DDBJ databases">
        <authorList>
            <consortium name="Lawrence Berkeley National Laboratory"/>
            <person name="Haridas S."/>
            <person name="Hensen N."/>
            <person name="Bonometti L."/>
            <person name="Westerberg I."/>
            <person name="Brannstrom I.O."/>
            <person name="Guillou S."/>
            <person name="Cros-Aarteil S."/>
            <person name="Calhoun S."/>
            <person name="Kuo A."/>
            <person name="Mondo S."/>
            <person name="Pangilinan J."/>
            <person name="Riley R."/>
            <person name="Labutti K."/>
            <person name="Andreopoulos B."/>
            <person name="Lipzen A."/>
            <person name="Chen C."/>
            <person name="Yanf M."/>
            <person name="Daum C."/>
            <person name="Ng V."/>
            <person name="Clum A."/>
            <person name="Steindorff A."/>
            <person name="Ohm R."/>
            <person name="Martin F."/>
            <person name="Silar P."/>
            <person name="Natvig D."/>
            <person name="Lalanne C."/>
            <person name="Gautier V."/>
            <person name="Ament-Velasquez S.L."/>
            <person name="Kruys A."/>
            <person name="Hutchinson M.I."/>
            <person name="Powell A.J."/>
            <person name="Barry K."/>
            <person name="Miller A.N."/>
            <person name="Grigoriev I.V."/>
            <person name="Debuchy R."/>
            <person name="Gladieux P."/>
            <person name="Thoren M.H."/>
            <person name="Johannesson H."/>
        </authorList>
    </citation>
    <scope>NUCLEOTIDE SEQUENCE</scope>
    <source>
        <strain evidence="3">CBS 560.94</strain>
    </source>
</reference>
<dbReference type="SUPFAM" id="SSF55347">
    <property type="entry name" value="Glyceraldehyde-3-phosphate dehydrogenase-like, C-terminal domain"/>
    <property type="match status" value="1"/>
</dbReference>
<comment type="caution">
    <text evidence="3">The sequence shown here is derived from an EMBL/GenBank/DDBJ whole genome shotgun (WGS) entry which is preliminary data.</text>
</comment>
<dbReference type="AlphaFoldDB" id="A0AAE0MRD6"/>
<dbReference type="InterPro" id="IPR000683">
    <property type="entry name" value="Gfo/Idh/MocA-like_OxRdtase_N"/>
</dbReference>
<keyword evidence="4" id="KW-1185">Reference proteome</keyword>
<name>A0AAE0MRD6_9PEZI</name>
<evidence type="ECO:0000313" key="3">
    <source>
        <dbReference type="EMBL" id="KAK3342282.1"/>
    </source>
</evidence>
<accession>A0AAE0MRD6</accession>
<dbReference type="RefSeq" id="XP_062680075.1">
    <property type="nucleotide sequence ID" value="XM_062821986.1"/>
</dbReference>
<dbReference type="Proteomes" id="UP001278500">
    <property type="component" value="Unassembled WGS sequence"/>
</dbReference>
<dbReference type="Gene3D" id="3.40.50.720">
    <property type="entry name" value="NAD(P)-binding Rossmann-like Domain"/>
    <property type="match status" value="1"/>
</dbReference>
<dbReference type="EMBL" id="JAUEPP010000005">
    <property type="protein sequence ID" value="KAK3342282.1"/>
    <property type="molecule type" value="Genomic_DNA"/>
</dbReference>
<evidence type="ECO:0000259" key="2">
    <source>
        <dbReference type="Pfam" id="PF22685"/>
    </source>
</evidence>
<dbReference type="PANTHER" id="PTHR43708:SF1">
    <property type="entry name" value="GALACTOSE_LACTOSE METABOLISM REGULATORY PROTEIN GAL80"/>
    <property type="match status" value="1"/>
</dbReference>
<dbReference type="Pfam" id="PF22685">
    <property type="entry name" value="Gal80p_C-like"/>
    <property type="match status" value="1"/>
</dbReference>
<dbReference type="InterPro" id="IPR051317">
    <property type="entry name" value="Gfo/Idh/MocA_oxidoreduct"/>
</dbReference>
<proteinExistence type="predicted"/>
<evidence type="ECO:0008006" key="5">
    <source>
        <dbReference type="Google" id="ProtNLM"/>
    </source>
</evidence>
<dbReference type="PANTHER" id="PTHR43708">
    <property type="entry name" value="CONSERVED EXPRESSED OXIDOREDUCTASE (EUROFUNG)"/>
    <property type="match status" value="1"/>
</dbReference>
<dbReference type="Gene3D" id="3.30.360.10">
    <property type="entry name" value="Dihydrodipicolinate Reductase, domain 2"/>
    <property type="match status" value="1"/>
</dbReference>
<organism evidence="3 4">
    <name type="scientific">Neurospora tetraspora</name>
    <dbReference type="NCBI Taxonomy" id="94610"/>
    <lineage>
        <taxon>Eukaryota</taxon>
        <taxon>Fungi</taxon>
        <taxon>Dikarya</taxon>
        <taxon>Ascomycota</taxon>
        <taxon>Pezizomycotina</taxon>
        <taxon>Sordariomycetes</taxon>
        <taxon>Sordariomycetidae</taxon>
        <taxon>Sordariales</taxon>
        <taxon>Sordariaceae</taxon>
        <taxon>Neurospora</taxon>
    </lineage>
</organism>
<evidence type="ECO:0000313" key="4">
    <source>
        <dbReference type="Proteomes" id="UP001278500"/>
    </source>
</evidence>
<dbReference type="InterPro" id="IPR036291">
    <property type="entry name" value="NAD(P)-bd_dom_sf"/>
</dbReference>
<feature type="domain" description="Gal80p-like C-terminal" evidence="2">
    <location>
        <begin position="157"/>
        <end position="311"/>
    </location>
</feature>
<feature type="domain" description="Gfo/Idh/MocA-like oxidoreductase N-terminal" evidence="1">
    <location>
        <begin position="20"/>
        <end position="146"/>
    </location>
</feature>
<reference evidence="3" key="1">
    <citation type="journal article" date="2023" name="Mol. Phylogenet. Evol.">
        <title>Genome-scale phylogeny and comparative genomics of the fungal order Sordariales.</title>
        <authorList>
            <person name="Hensen N."/>
            <person name="Bonometti L."/>
            <person name="Westerberg I."/>
            <person name="Brannstrom I.O."/>
            <person name="Guillou S."/>
            <person name="Cros-Aarteil S."/>
            <person name="Calhoun S."/>
            <person name="Haridas S."/>
            <person name="Kuo A."/>
            <person name="Mondo S."/>
            <person name="Pangilinan J."/>
            <person name="Riley R."/>
            <person name="LaButti K."/>
            <person name="Andreopoulos B."/>
            <person name="Lipzen A."/>
            <person name="Chen C."/>
            <person name="Yan M."/>
            <person name="Daum C."/>
            <person name="Ng V."/>
            <person name="Clum A."/>
            <person name="Steindorff A."/>
            <person name="Ohm R.A."/>
            <person name="Martin F."/>
            <person name="Silar P."/>
            <person name="Natvig D.O."/>
            <person name="Lalanne C."/>
            <person name="Gautier V."/>
            <person name="Ament-Velasquez S.L."/>
            <person name="Kruys A."/>
            <person name="Hutchinson M.I."/>
            <person name="Powell A.J."/>
            <person name="Barry K."/>
            <person name="Miller A.N."/>
            <person name="Grigoriev I.V."/>
            <person name="Debuchy R."/>
            <person name="Gladieux P."/>
            <person name="Hiltunen Thoren M."/>
            <person name="Johannesson H."/>
        </authorList>
    </citation>
    <scope>NUCLEOTIDE SEQUENCE</scope>
    <source>
        <strain evidence="3">CBS 560.94</strain>
    </source>
</reference>